<dbReference type="EMBL" id="JH159153">
    <property type="protein sequence ID" value="EGZ22634.1"/>
    <property type="molecule type" value="Genomic_DNA"/>
</dbReference>
<evidence type="ECO:0000313" key="1">
    <source>
        <dbReference type="EMBL" id="EGZ22634.1"/>
    </source>
</evidence>
<dbReference type="SMR" id="G4Z9K2"/>
<dbReference type="Proteomes" id="UP000002640">
    <property type="component" value="Unassembled WGS sequence"/>
</dbReference>
<proteinExistence type="predicted"/>
<feature type="non-terminal residue" evidence="1">
    <location>
        <position position="231"/>
    </location>
</feature>
<name>G4Z9K2_PHYSP</name>
<evidence type="ECO:0000313" key="2">
    <source>
        <dbReference type="Proteomes" id="UP000002640"/>
    </source>
</evidence>
<feature type="non-terminal residue" evidence="1">
    <location>
        <position position="1"/>
    </location>
</feature>
<dbReference type="RefSeq" id="XP_009525351.1">
    <property type="nucleotide sequence ID" value="XM_009527056.1"/>
</dbReference>
<dbReference type="OMA" id="VGHEIEC"/>
<dbReference type="AlphaFoldDB" id="G4Z9K2"/>
<sequence>GPYRSVPRERSVAFNLTLDVQNLQQEVHNMAVLRDILRTKSLLQRHTPEDSLLHVVKEYFHVFRTGSVLRQAGRKRLMDEQDQSAFMHSVMDAEVDVGNGLHGPDVMMNQMTMYSTFIKFIRLTMHSFDIVVAEDSVVITTNATLMFQILRATIEMIFPHIVAEEWLVSQLVGREVEPTIGITFFFNPEGKCCKYEVDLDFVGAFTSIVKVPEIVNMLLGRALIADNCMFG</sequence>
<reference evidence="1 2" key="1">
    <citation type="journal article" date="2006" name="Science">
        <title>Phytophthora genome sequences uncover evolutionary origins and mechanisms of pathogenesis.</title>
        <authorList>
            <person name="Tyler B.M."/>
            <person name="Tripathy S."/>
            <person name="Zhang X."/>
            <person name="Dehal P."/>
            <person name="Jiang R.H."/>
            <person name="Aerts A."/>
            <person name="Arredondo F.D."/>
            <person name="Baxter L."/>
            <person name="Bensasson D."/>
            <person name="Beynon J.L."/>
            <person name="Chapman J."/>
            <person name="Damasceno C.M."/>
            <person name="Dorrance A.E."/>
            <person name="Dou D."/>
            <person name="Dickerman A.W."/>
            <person name="Dubchak I.L."/>
            <person name="Garbelotto M."/>
            <person name="Gijzen M."/>
            <person name="Gordon S.G."/>
            <person name="Govers F."/>
            <person name="Grunwald N.J."/>
            <person name="Huang W."/>
            <person name="Ivors K.L."/>
            <person name="Jones R.W."/>
            <person name="Kamoun S."/>
            <person name="Krampis K."/>
            <person name="Lamour K.H."/>
            <person name="Lee M.K."/>
            <person name="McDonald W.H."/>
            <person name="Medina M."/>
            <person name="Meijer H.J."/>
            <person name="Nordberg E.K."/>
            <person name="Maclean D.J."/>
            <person name="Ospina-Giraldo M.D."/>
            <person name="Morris P.F."/>
            <person name="Phuntumart V."/>
            <person name="Putnam N.H."/>
            <person name="Rash S."/>
            <person name="Rose J.K."/>
            <person name="Sakihama Y."/>
            <person name="Salamov A.A."/>
            <person name="Savidor A."/>
            <person name="Scheuring C.F."/>
            <person name="Smith B.M."/>
            <person name="Sobral B.W."/>
            <person name="Terry A."/>
            <person name="Torto-Alalibo T.A."/>
            <person name="Win J."/>
            <person name="Xu Z."/>
            <person name="Zhang H."/>
            <person name="Grigoriev I.V."/>
            <person name="Rokhsar D.S."/>
            <person name="Boore J.L."/>
        </authorList>
    </citation>
    <scope>NUCLEOTIDE SEQUENCE [LARGE SCALE GENOMIC DNA]</scope>
    <source>
        <strain evidence="1 2">P6497</strain>
    </source>
</reference>
<accession>G4Z9K2</accession>
<evidence type="ECO:0008006" key="3">
    <source>
        <dbReference type="Google" id="ProtNLM"/>
    </source>
</evidence>
<keyword evidence="2" id="KW-1185">Reference proteome</keyword>
<gene>
    <name evidence="1" type="ORF">PHYSODRAFT_435918</name>
</gene>
<dbReference type="InParanoid" id="G4Z9K2"/>
<dbReference type="KEGG" id="psoj:PHYSODRAFT_435918"/>
<dbReference type="GeneID" id="20652510"/>
<protein>
    <recommendedName>
        <fullName evidence="3">Bzip transcription factor</fullName>
    </recommendedName>
</protein>
<organism evidence="1 2">
    <name type="scientific">Phytophthora sojae (strain P6497)</name>
    <name type="common">Soybean stem and root rot agent</name>
    <name type="synonym">Phytophthora megasperma f. sp. glycines</name>
    <dbReference type="NCBI Taxonomy" id="1094619"/>
    <lineage>
        <taxon>Eukaryota</taxon>
        <taxon>Sar</taxon>
        <taxon>Stramenopiles</taxon>
        <taxon>Oomycota</taxon>
        <taxon>Peronosporomycetes</taxon>
        <taxon>Peronosporales</taxon>
        <taxon>Peronosporaceae</taxon>
        <taxon>Phytophthora</taxon>
    </lineage>
</organism>